<dbReference type="Pfam" id="PF13806">
    <property type="entry name" value="Rieske_2"/>
    <property type="match status" value="1"/>
</dbReference>
<organism evidence="4 5">
    <name type="scientific">Bowmanella denitrificans</name>
    <dbReference type="NCBI Taxonomy" id="366582"/>
    <lineage>
        <taxon>Bacteria</taxon>
        <taxon>Pseudomonadati</taxon>
        <taxon>Pseudomonadota</taxon>
        <taxon>Gammaproteobacteria</taxon>
        <taxon>Alteromonadales</taxon>
        <taxon>Alteromonadaceae</taxon>
        <taxon>Bowmanella</taxon>
    </lineage>
</organism>
<evidence type="ECO:0000259" key="3">
    <source>
        <dbReference type="Pfam" id="PF13806"/>
    </source>
</evidence>
<comment type="caution">
    <text evidence="4">The sequence shown here is derived from an EMBL/GenBank/DDBJ whole genome shotgun (WGS) entry which is preliminary data.</text>
</comment>
<feature type="domain" description="Rieske-like [2Fe-2S]" evidence="3">
    <location>
        <begin position="8"/>
        <end position="118"/>
    </location>
</feature>
<evidence type="ECO:0000313" key="5">
    <source>
        <dbReference type="Proteomes" id="UP001501757"/>
    </source>
</evidence>
<protein>
    <submittedName>
        <fullName evidence="4">Nitrite reductase small subunit NirD</fullName>
    </submittedName>
</protein>
<dbReference type="InterPro" id="IPR012748">
    <property type="entry name" value="Rieske-like_NirD"/>
</dbReference>
<dbReference type="Gene3D" id="2.102.10.10">
    <property type="entry name" value="Rieske [2Fe-2S] iron-sulphur domain"/>
    <property type="match status" value="1"/>
</dbReference>
<keyword evidence="5" id="KW-1185">Reference proteome</keyword>
<evidence type="ECO:0000256" key="2">
    <source>
        <dbReference type="ARBA" id="ARBA00023063"/>
    </source>
</evidence>
<sequence length="130" mass="14110">MSEERMMQWITLCKLDDLIDNSGVCAYLPDIEGQGRQLALFSLRHGDKQQLFAVGNWDPIGKANVISRGIVGSIAGEPVVASPLYKQHFSLLSGQCLEDNNIALPVFAVRLSGQDVQIANPSQPVTKGVC</sequence>
<keyword evidence="2" id="KW-0534">Nitrate assimilation</keyword>
<dbReference type="InterPro" id="IPR036922">
    <property type="entry name" value="Rieske_2Fe-2S_sf"/>
</dbReference>
<dbReference type="NCBIfam" id="TIGR02378">
    <property type="entry name" value="nirD_assim_sml"/>
    <property type="match status" value="1"/>
</dbReference>
<name>A0ABP3H4K1_9ALTE</name>
<evidence type="ECO:0000313" key="4">
    <source>
        <dbReference type="EMBL" id="GAA0360242.1"/>
    </source>
</evidence>
<dbReference type="PROSITE" id="PS51300">
    <property type="entry name" value="NIRD"/>
    <property type="match status" value="1"/>
</dbReference>
<dbReference type="CDD" id="cd03529">
    <property type="entry name" value="Rieske_NirD"/>
    <property type="match status" value="1"/>
</dbReference>
<reference evidence="5" key="1">
    <citation type="journal article" date="2019" name="Int. J. Syst. Evol. Microbiol.">
        <title>The Global Catalogue of Microorganisms (GCM) 10K type strain sequencing project: providing services to taxonomists for standard genome sequencing and annotation.</title>
        <authorList>
            <consortium name="The Broad Institute Genomics Platform"/>
            <consortium name="The Broad Institute Genome Sequencing Center for Infectious Disease"/>
            <person name="Wu L."/>
            <person name="Ma J."/>
        </authorList>
    </citation>
    <scope>NUCLEOTIDE SEQUENCE [LARGE SCALE GENOMIC DNA]</scope>
    <source>
        <strain evidence="5">JCM 13378</strain>
    </source>
</reference>
<proteinExistence type="predicted"/>
<gene>
    <name evidence="4" type="primary">nirD</name>
    <name evidence="4" type="ORF">GCM10009092_25570</name>
</gene>
<dbReference type="PANTHER" id="PTHR40562:SF1">
    <property type="entry name" value="NITRITE REDUCTASE (NADH) SMALL SUBUNIT"/>
    <property type="match status" value="1"/>
</dbReference>
<accession>A0ABP3H4K1</accession>
<keyword evidence="1" id="KW-0560">Oxidoreductase</keyword>
<dbReference type="PANTHER" id="PTHR40562">
    <property type="match status" value="1"/>
</dbReference>
<dbReference type="Proteomes" id="UP001501757">
    <property type="component" value="Unassembled WGS sequence"/>
</dbReference>
<dbReference type="EMBL" id="BAAAEI010000014">
    <property type="protein sequence ID" value="GAA0360242.1"/>
    <property type="molecule type" value="Genomic_DNA"/>
</dbReference>
<evidence type="ECO:0000256" key="1">
    <source>
        <dbReference type="ARBA" id="ARBA00023002"/>
    </source>
</evidence>
<dbReference type="SUPFAM" id="SSF50022">
    <property type="entry name" value="ISP domain"/>
    <property type="match status" value="1"/>
</dbReference>
<dbReference type="InterPro" id="IPR017881">
    <property type="entry name" value="NirD"/>
</dbReference>